<organism evidence="1 3">
    <name type="scientific">Polaribacter dokdonensis DSW-5</name>
    <dbReference type="NCBI Taxonomy" id="1300348"/>
    <lineage>
        <taxon>Bacteria</taxon>
        <taxon>Pseudomonadati</taxon>
        <taxon>Bacteroidota</taxon>
        <taxon>Flavobacteriia</taxon>
        <taxon>Flavobacteriales</taxon>
        <taxon>Flavobacteriaceae</taxon>
    </lineage>
</organism>
<reference evidence="1 3" key="1">
    <citation type="submission" date="2015-07" db="EMBL/GenBank/DDBJ databases">
        <title>Genome of Polaribacter dokdonenesis DSW-5, isolated from seawater off Dokdo in Korea.</title>
        <authorList>
            <person name="Yoon K."/>
            <person name="Song J.Y."/>
            <person name="Kim J.F."/>
        </authorList>
    </citation>
    <scope>NUCLEOTIDE SEQUENCE [LARGE SCALE GENOMIC DNA]</scope>
    <source>
        <strain evidence="1 3">DSW-5</strain>
    </source>
</reference>
<protein>
    <submittedName>
        <fullName evidence="2">Uncharacterized conserved protein YdeI, YjbR/CyaY-like superfamily, DUF1801 family</fullName>
    </submittedName>
</protein>
<name>A0A0M9CII5_9FLAO</name>
<evidence type="ECO:0000313" key="3">
    <source>
        <dbReference type="Proteomes" id="UP000037716"/>
    </source>
</evidence>
<gene>
    <name evidence="1" type="ORF">I602_2696</name>
    <name evidence="2" type="ORF">SAMN05444353_2472</name>
</gene>
<accession>A0A0M9CII5</accession>
<dbReference type="STRING" id="1300348.I602_2696"/>
<dbReference type="Proteomes" id="UP000037716">
    <property type="component" value="Unassembled WGS sequence"/>
</dbReference>
<evidence type="ECO:0000313" key="4">
    <source>
        <dbReference type="Proteomes" id="UP000183071"/>
    </source>
</evidence>
<dbReference type="EMBL" id="FNUE01000002">
    <property type="protein sequence ID" value="SEE57596.1"/>
    <property type="molecule type" value="Genomic_DNA"/>
</dbReference>
<keyword evidence="4" id="KW-1185">Reference proteome</keyword>
<dbReference type="Pfam" id="PF13376">
    <property type="entry name" value="OmdA"/>
    <property type="match status" value="1"/>
</dbReference>
<dbReference type="EMBL" id="LGBR01000001">
    <property type="protein sequence ID" value="KOY53136.1"/>
    <property type="molecule type" value="Genomic_DNA"/>
</dbReference>
<evidence type="ECO:0000313" key="2">
    <source>
        <dbReference type="EMBL" id="SEE57596.1"/>
    </source>
</evidence>
<dbReference type="RefSeq" id="WP_053975174.1">
    <property type="nucleotide sequence ID" value="NZ_FNUE01000002.1"/>
</dbReference>
<reference evidence="2 4" key="2">
    <citation type="submission" date="2016-10" db="EMBL/GenBank/DDBJ databases">
        <authorList>
            <person name="Varghese N."/>
            <person name="Submissions S."/>
        </authorList>
    </citation>
    <scope>NUCLEOTIDE SEQUENCE [LARGE SCALE GENOMIC DNA]</scope>
    <source>
        <strain evidence="2 4">DSW-5</strain>
    </source>
</reference>
<comment type="caution">
    <text evidence="1">The sequence shown here is derived from an EMBL/GenBank/DDBJ whole genome shotgun (WGS) entry which is preliminary data.</text>
</comment>
<proteinExistence type="predicted"/>
<dbReference type="Proteomes" id="UP000183071">
    <property type="component" value="Unassembled WGS sequence"/>
</dbReference>
<sequence length="187" mass="22141">MLKKELETYCPKNRMEWRGWLEKNHHSKHAIWLVYYKTATKIPSLSWSEAVDEALCFGWIDSTKKTIDDKRYMQYFSKRKPKSVWSKINKEKVDLLIQNKQMTKSGFESIAIAKQNGYWSFMDDAENLIIPNDLKKALAAHQNSFEHFLSLSKSKQKELLGWIVLAKRPETKQKRIRKIIEYVNQGI</sequence>
<dbReference type="AlphaFoldDB" id="A0A0M9CII5"/>
<dbReference type="PATRIC" id="fig|1300348.6.peg.2698"/>
<evidence type="ECO:0000313" key="1">
    <source>
        <dbReference type="EMBL" id="KOY53136.1"/>
    </source>
</evidence>
<dbReference type="OrthoDB" id="9796999at2"/>